<dbReference type="SMART" id="SM00065">
    <property type="entry name" value="GAF"/>
    <property type="match status" value="2"/>
</dbReference>
<evidence type="ECO:0000256" key="16">
    <source>
        <dbReference type="PIRSR" id="PIRSR623088-1"/>
    </source>
</evidence>
<comment type="similarity">
    <text evidence="3 19">Belongs to the cyclic nucleotide phosphodiesterase family.</text>
</comment>
<evidence type="ECO:0000256" key="11">
    <source>
        <dbReference type="ARBA" id="ARBA00022833"/>
    </source>
</evidence>
<dbReference type="AlphaFoldDB" id="A0A913XQ44"/>
<dbReference type="Pfam" id="PF01590">
    <property type="entry name" value="GAF"/>
    <property type="match status" value="2"/>
</dbReference>
<dbReference type="PANTHER" id="PTHR11347">
    <property type="entry name" value="CYCLIC NUCLEOTIDE PHOSPHODIESTERASE"/>
    <property type="match status" value="1"/>
</dbReference>
<dbReference type="PROSITE" id="PS51845">
    <property type="entry name" value="PDEASE_I_2"/>
    <property type="match status" value="1"/>
</dbReference>
<feature type="binding site" evidence="18">
    <location>
        <position position="600"/>
    </location>
    <ligand>
        <name>Zn(2+)</name>
        <dbReference type="ChEBI" id="CHEBI:29105"/>
        <label>1</label>
    </ligand>
</feature>
<evidence type="ECO:0000256" key="6">
    <source>
        <dbReference type="ARBA" id="ARBA00022553"/>
    </source>
</evidence>
<keyword evidence="7 18" id="KW-0479">Metal-binding</keyword>
<keyword evidence="23" id="KW-1185">Reference proteome</keyword>
<reference evidence="22" key="1">
    <citation type="submission" date="2022-11" db="UniProtKB">
        <authorList>
            <consortium name="EnsemblMetazoa"/>
        </authorList>
    </citation>
    <scope>IDENTIFICATION</scope>
</reference>
<keyword evidence="6" id="KW-0597">Phosphoprotein</keyword>
<evidence type="ECO:0000256" key="15">
    <source>
        <dbReference type="ARBA" id="ARBA00059501"/>
    </source>
</evidence>
<feature type="binding site" evidence="17">
    <location>
        <position position="600"/>
    </location>
    <ligand>
        <name>AMP</name>
        <dbReference type="ChEBI" id="CHEBI:456215"/>
    </ligand>
</feature>
<dbReference type="GO" id="GO:0030553">
    <property type="term" value="F:cGMP binding"/>
    <property type="evidence" value="ECO:0007669"/>
    <property type="project" value="UniProtKB-KW"/>
</dbReference>
<dbReference type="Gene3D" id="1.10.1300.10">
    <property type="entry name" value="3'5'-cyclic nucleotide phosphodiesterase, catalytic domain"/>
    <property type="match status" value="1"/>
</dbReference>
<comment type="cofactor">
    <cofactor evidence="2">
        <name>Zn(2+)</name>
        <dbReference type="ChEBI" id="CHEBI:29105"/>
    </cofactor>
</comment>
<dbReference type="FunFam" id="3.30.450.40:FF:000015">
    <property type="entry name" value="Phosphodiesterase"/>
    <property type="match status" value="1"/>
</dbReference>
<dbReference type="InterPro" id="IPR003018">
    <property type="entry name" value="GAF"/>
</dbReference>
<evidence type="ECO:0000313" key="22">
    <source>
        <dbReference type="EnsemblMetazoa" id="XP_020907933.1"/>
    </source>
</evidence>
<dbReference type="EnsemblMetazoa" id="XM_021052274.2">
    <property type="protein sequence ID" value="XP_020907933.1"/>
    <property type="gene ID" value="LOC110245876"/>
</dbReference>
<evidence type="ECO:0000256" key="4">
    <source>
        <dbReference type="ARBA" id="ARBA00022533"/>
    </source>
</evidence>
<accession>A0A913XQ44</accession>
<dbReference type="SMART" id="SM00471">
    <property type="entry name" value="HDc"/>
    <property type="match status" value="1"/>
</dbReference>
<dbReference type="GO" id="GO:0047555">
    <property type="term" value="F:3',5'-cyclic-GMP phosphodiesterase activity"/>
    <property type="evidence" value="ECO:0007669"/>
    <property type="project" value="UniProtKB-EC"/>
</dbReference>
<feature type="binding site" evidence="18">
    <location>
        <position position="599"/>
    </location>
    <ligand>
        <name>Zn(2+)</name>
        <dbReference type="ChEBI" id="CHEBI:29105"/>
        <label>1</label>
    </ligand>
</feature>
<sequence>MSSDAEELTPAIVEQFLDKNEDFAKSYFERKATSSMVDQWMVSRSHRPGARGAMEVKRESLVKSNRAKSLMGSVTDLKLKTGLGKTEGSGKNWNPSDLESMDEKELFMELIRDIANELDINRLSHKILVNVSILTKADRCSLFLVRGKKEHRELVSKLFDVTSKSTLEESLRSEEDEISVPFGVGIAGAAAESGEAINIKDAYSDPRFNREIDKATGYKTHSILCMPIKSHDGEVVGVAQIINKKSKTHHFTEKDEEVFRNYLTFCGIGITNAQLFEISVQEYKRNQVLLQLAKGIFEEQSNLDQCVHNIMEEAQELLNCERCMVFLIDEASVKNNKGIVFSKAFDLHLGAEEGAANKSANTHWSMNSGIAALVATTGQALNIPDAYADSRFNPEADRECGFKTRSILCMPIFDREQRIVGVAQLLNKVDGKPFYDSDESLFEAFAIFCGLGIHNTMLYEQACKLLAKQSVAMEVLSYHATAQPNEVSRITSQKIRTAKEYEIYTFEFDDMKLTDDETLLASVRMFMELDILEIFHIKSETLFRWLLSVKKNYRPVTYHNWRHAFNVAQSMFTILTTGDLIKYFTEIECFALLVACLCHDLDHRGTNNAFQSKTESALAQLYGTSTMEHHHFDHCIMILNSEGNNIFSELSSDDYRRVIKLLEHAILSTDLALYFQKRGNFEKAVVEHDADWSSDSKKELLRAMMMTVCDVAAITKPWYIQESTAELVAGEFFEQGDIEREQLHSEPIAMMDRRKKDELPKMQVGFIDFICMPIYKLFYEFEEKMKPMYDGVVDNRKNWQALADKRQAEAKEREKGKEETTTQAKTNNNNNNKKSSDKPAETTTSPTPKKAEKKSSGHSNTKPSKKEKKSNICNIV</sequence>
<keyword evidence="10 19" id="KW-0378">Hydrolase</keyword>
<dbReference type="Gene3D" id="3.30.450.40">
    <property type="match status" value="2"/>
</dbReference>
<evidence type="ECO:0000256" key="9">
    <source>
        <dbReference type="ARBA" id="ARBA00022741"/>
    </source>
</evidence>
<feature type="binding site" evidence="17">
    <location>
        <position position="710"/>
    </location>
    <ligand>
        <name>AMP</name>
        <dbReference type="ChEBI" id="CHEBI:456215"/>
    </ligand>
</feature>
<keyword evidence="12" id="KW-0142">cGMP-binding</keyword>
<dbReference type="GO" id="GO:0007165">
    <property type="term" value="P:signal transduction"/>
    <property type="evidence" value="ECO:0007669"/>
    <property type="project" value="InterPro"/>
</dbReference>
<keyword evidence="11" id="KW-0862">Zinc</keyword>
<dbReference type="SUPFAM" id="SSF109604">
    <property type="entry name" value="HD-domain/PDEase-like"/>
    <property type="match status" value="1"/>
</dbReference>
<evidence type="ECO:0000256" key="13">
    <source>
        <dbReference type="ARBA" id="ARBA00036079"/>
    </source>
</evidence>
<dbReference type="RefSeq" id="XP_020907933.1">
    <property type="nucleotide sequence ID" value="XM_021052274.2"/>
</dbReference>
<evidence type="ECO:0000256" key="3">
    <source>
        <dbReference type="ARBA" id="ARBA00007648"/>
    </source>
</evidence>
<dbReference type="InterPro" id="IPR023088">
    <property type="entry name" value="PDEase"/>
</dbReference>
<proteinExistence type="inferred from homology"/>
<dbReference type="SUPFAM" id="SSF55781">
    <property type="entry name" value="GAF domain-like"/>
    <property type="match status" value="2"/>
</dbReference>
<dbReference type="InterPro" id="IPR029016">
    <property type="entry name" value="GAF-like_dom_sf"/>
</dbReference>
<keyword evidence="9" id="KW-0547">Nucleotide-binding</keyword>
<dbReference type="EC" id="3.1.4.-" evidence="19"/>
<feature type="active site" description="Proton donor" evidence="16">
    <location>
        <position position="559"/>
    </location>
</feature>
<evidence type="ECO:0000256" key="1">
    <source>
        <dbReference type="ARBA" id="ARBA00001946"/>
    </source>
</evidence>
<evidence type="ECO:0000256" key="19">
    <source>
        <dbReference type="RuleBase" id="RU363067"/>
    </source>
</evidence>
<dbReference type="GeneID" id="110245876"/>
<comment type="cofactor">
    <cofactor evidence="1">
        <name>Mg(2+)</name>
        <dbReference type="ChEBI" id="CHEBI:18420"/>
    </cofactor>
</comment>
<evidence type="ECO:0000256" key="2">
    <source>
        <dbReference type="ARBA" id="ARBA00001947"/>
    </source>
</evidence>
<feature type="binding site" evidence="18">
    <location>
        <position position="710"/>
    </location>
    <ligand>
        <name>Zn(2+)</name>
        <dbReference type="ChEBI" id="CHEBI:29105"/>
        <label>1</label>
    </ligand>
</feature>
<protein>
    <recommendedName>
        <fullName evidence="19">Phosphodiesterase</fullName>
        <ecNumber evidence="19">3.1.4.-</ecNumber>
    </recommendedName>
</protein>
<dbReference type="OMA" id="FHIPYEV"/>
<dbReference type="FunFam" id="3.30.450.40:FF:000004">
    <property type="entry name" value="Phosphodiesterase"/>
    <property type="match status" value="1"/>
</dbReference>
<dbReference type="CDD" id="cd00077">
    <property type="entry name" value="HDc"/>
    <property type="match status" value="1"/>
</dbReference>
<feature type="binding site" evidence="17">
    <location>
        <position position="763"/>
    </location>
    <ligand>
        <name>AMP</name>
        <dbReference type="ChEBI" id="CHEBI:456215"/>
    </ligand>
</feature>
<keyword evidence="8" id="KW-0677">Repeat</keyword>
<comment type="cofactor">
    <cofactor evidence="19">
        <name>a divalent metal cation</name>
        <dbReference type="ChEBI" id="CHEBI:60240"/>
    </cofactor>
    <text evidence="19">Binds 2 divalent metal cations per subunit. Site 1 may preferentially bind zinc ions, while site 2 has a preference for magnesium and/or manganese ions.</text>
</comment>
<dbReference type="Pfam" id="PF00233">
    <property type="entry name" value="PDEase_I"/>
    <property type="match status" value="1"/>
</dbReference>
<evidence type="ECO:0000256" key="8">
    <source>
        <dbReference type="ARBA" id="ARBA00022737"/>
    </source>
</evidence>
<dbReference type="OrthoDB" id="295473at2759"/>
<comment type="function">
    <text evidence="15">Plays a role in signal transduction by regulating the intracellular concentration of cyclic nucleotides. This phosphodiesterase catalyzes the specific hydrolysis of cGMP to 5'-GMP. Specifically regulates nitric-oxide-generated cGMP.</text>
</comment>
<dbReference type="PRINTS" id="PR00387">
    <property type="entry name" value="PDIESTERASE1"/>
</dbReference>
<evidence type="ECO:0000259" key="21">
    <source>
        <dbReference type="PROSITE" id="PS51845"/>
    </source>
</evidence>
<feature type="region of interest" description="Disordered" evidence="20">
    <location>
        <begin position="804"/>
        <end position="876"/>
    </location>
</feature>
<evidence type="ECO:0000256" key="18">
    <source>
        <dbReference type="PIRSR" id="PIRSR623088-3"/>
    </source>
</evidence>
<dbReference type="KEGG" id="epa:110245876"/>
<comment type="catalytic activity">
    <reaction evidence="13">
        <text>3',5'-cyclic GMP + H2O = GMP + H(+)</text>
        <dbReference type="Rhea" id="RHEA:16957"/>
        <dbReference type="ChEBI" id="CHEBI:15377"/>
        <dbReference type="ChEBI" id="CHEBI:15378"/>
        <dbReference type="ChEBI" id="CHEBI:57746"/>
        <dbReference type="ChEBI" id="CHEBI:58115"/>
        <dbReference type="EC" id="3.1.4.35"/>
    </reaction>
    <physiologicalReaction direction="left-to-right" evidence="13">
        <dbReference type="Rhea" id="RHEA:16958"/>
    </physiologicalReaction>
</comment>
<dbReference type="FunFam" id="1.10.1300.10:FF:000003">
    <property type="entry name" value="Phosphodiesterase"/>
    <property type="match status" value="1"/>
</dbReference>
<feature type="domain" description="PDEase" evidence="21">
    <location>
        <begin position="483"/>
        <end position="806"/>
    </location>
</feature>
<feature type="compositionally biased region" description="Low complexity" evidence="20">
    <location>
        <begin position="821"/>
        <end position="833"/>
    </location>
</feature>
<feature type="compositionally biased region" description="Basic and acidic residues" evidence="20">
    <location>
        <begin position="804"/>
        <end position="820"/>
    </location>
</feature>
<dbReference type="InterPro" id="IPR002073">
    <property type="entry name" value="PDEase_catalytic_dom"/>
</dbReference>
<evidence type="ECO:0000256" key="17">
    <source>
        <dbReference type="PIRSR" id="PIRSR623088-2"/>
    </source>
</evidence>
<feature type="binding site" evidence="18">
    <location>
        <position position="563"/>
    </location>
    <ligand>
        <name>Zn(2+)</name>
        <dbReference type="ChEBI" id="CHEBI:29105"/>
        <label>1</label>
    </ligand>
</feature>
<dbReference type="InterPro" id="IPR023174">
    <property type="entry name" value="PDEase_CS"/>
</dbReference>
<organism evidence="22 23">
    <name type="scientific">Exaiptasia diaphana</name>
    <name type="common">Tropical sea anemone</name>
    <name type="synonym">Aiptasia pulchella</name>
    <dbReference type="NCBI Taxonomy" id="2652724"/>
    <lineage>
        <taxon>Eukaryota</taxon>
        <taxon>Metazoa</taxon>
        <taxon>Cnidaria</taxon>
        <taxon>Anthozoa</taxon>
        <taxon>Hexacorallia</taxon>
        <taxon>Actiniaria</taxon>
        <taxon>Aiptasiidae</taxon>
        <taxon>Exaiptasia</taxon>
    </lineage>
</organism>
<feature type="binding site" evidence="18">
    <location>
        <position position="600"/>
    </location>
    <ligand>
        <name>Zn(2+)</name>
        <dbReference type="ChEBI" id="CHEBI:29105"/>
        <label>2</label>
    </ligand>
</feature>
<evidence type="ECO:0000256" key="20">
    <source>
        <dbReference type="SAM" id="MobiDB-lite"/>
    </source>
</evidence>
<name>A0A913XQ44_EXADI</name>
<dbReference type="GO" id="GO:0046872">
    <property type="term" value="F:metal ion binding"/>
    <property type="evidence" value="ECO:0007669"/>
    <property type="project" value="UniProtKB-KW"/>
</dbReference>
<dbReference type="PROSITE" id="PS00126">
    <property type="entry name" value="PDEASE_I_1"/>
    <property type="match status" value="1"/>
</dbReference>
<dbReference type="InterPro" id="IPR036971">
    <property type="entry name" value="PDEase_catalytic_dom_sf"/>
</dbReference>
<evidence type="ECO:0000256" key="14">
    <source>
        <dbReference type="ARBA" id="ARBA00037913"/>
    </source>
</evidence>
<keyword evidence="5" id="KW-0140">cGMP</keyword>
<dbReference type="Proteomes" id="UP000887567">
    <property type="component" value="Unplaced"/>
</dbReference>
<dbReference type="InterPro" id="IPR003607">
    <property type="entry name" value="HD/PDEase_dom"/>
</dbReference>
<evidence type="ECO:0000256" key="12">
    <source>
        <dbReference type="ARBA" id="ARBA00022992"/>
    </source>
</evidence>
<evidence type="ECO:0000256" key="7">
    <source>
        <dbReference type="ARBA" id="ARBA00022723"/>
    </source>
</evidence>
<comment type="pathway">
    <text evidence="14">Purine metabolism; 3',5'-cyclic GMP degradation; GMP from 3',5'-cyclic GMP: step 1/1.</text>
</comment>
<feature type="binding site" evidence="17">
    <location>
        <begin position="559"/>
        <end position="563"/>
    </location>
    <ligand>
        <name>AMP</name>
        <dbReference type="ChEBI" id="CHEBI:456215"/>
    </ligand>
</feature>
<keyword evidence="4" id="KW-0021">Allosteric enzyme</keyword>
<evidence type="ECO:0000256" key="5">
    <source>
        <dbReference type="ARBA" id="ARBA00022535"/>
    </source>
</evidence>
<evidence type="ECO:0000256" key="10">
    <source>
        <dbReference type="ARBA" id="ARBA00022801"/>
    </source>
</evidence>
<evidence type="ECO:0000313" key="23">
    <source>
        <dbReference type="Proteomes" id="UP000887567"/>
    </source>
</evidence>